<keyword evidence="1 4" id="KW-0808">Transferase</keyword>
<dbReference type="GeneID" id="3701126"/>
<dbReference type="EnsemblBacteria" id="CAI48771">
    <property type="protein sequence ID" value="CAI48771"/>
    <property type="gene ID" value="NP_1360A"/>
</dbReference>
<protein>
    <recommendedName>
        <fullName evidence="4">tRNA(Phe) (4-demethylwyosine(37)-C(7)) aminocarboxypropyltransferase</fullName>
        <ecNumber evidence="4">2.5.1.114</ecNumber>
    </recommendedName>
    <alternativeName>
        <fullName evidence="4">tRNA wyosine derivatives biosynthesis protein Taw2</fullName>
    </alternativeName>
</protein>
<dbReference type="GO" id="GO:0008175">
    <property type="term" value="F:tRNA methyltransferase activity"/>
    <property type="evidence" value="ECO:0007669"/>
    <property type="project" value="TreeGrafter"/>
</dbReference>
<dbReference type="Gene3D" id="3.40.50.150">
    <property type="entry name" value="Vaccinia Virus protein VP39"/>
    <property type="match status" value="1"/>
</dbReference>
<comment type="subcellular location">
    <subcellularLocation>
        <location evidence="4">Cytoplasm</location>
    </subcellularLocation>
</comment>
<feature type="binding site" evidence="4">
    <location>
        <position position="182"/>
    </location>
    <ligand>
        <name>S-adenosyl-L-methionine</name>
        <dbReference type="ChEBI" id="CHEBI:59789"/>
    </ligand>
</feature>
<feature type="binding site" evidence="4">
    <location>
        <position position="189"/>
    </location>
    <ligand>
        <name>S-adenosyl-L-methionine</name>
        <dbReference type="ChEBI" id="CHEBI:59789"/>
    </ligand>
</feature>
<keyword evidence="7" id="KW-1185">Reference proteome</keyword>
<evidence type="ECO:0000256" key="3">
    <source>
        <dbReference type="ARBA" id="ARBA00022694"/>
    </source>
</evidence>
<organism evidence="6 7">
    <name type="scientific">Natronomonas pharaonis (strain ATCC 35678 / DSM 2160 / CIP 103997 / JCM 8858 / NBRC 14720 / NCIMB 2260 / Gabara)</name>
    <name type="common">Halobacterium pharaonis</name>
    <dbReference type="NCBI Taxonomy" id="348780"/>
    <lineage>
        <taxon>Archaea</taxon>
        <taxon>Methanobacteriati</taxon>
        <taxon>Methanobacteriota</taxon>
        <taxon>Stenosarchaea group</taxon>
        <taxon>Halobacteria</taxon>
        <taxon>Halobacteriales</taxon>
        <taxon>Natronomonadaceae</taxon>
        <taxon>Natronomonas</taxon>
    </lineage>
</organism>
<dbReference type="EMBL" id="CR936257">
    <property type="protein sequence ID" value="CAI48771.1"/>
    <property type="molecule type" value="Genomic_DNA"/>
</dbReference>
<dbReference type="KEGG" id="nph:NP_1360A"/>
<keyword evidence="4" id="KW-0963">Cytoplasm</keyword>
<keyword evidence="3 4" id="KW-0819">tRNA processing</keyword>
<feature type="domain" description="SAM-dependent methyltransferase TRM5/TYW2-type" evidence="5">
    <location>
        <begin position="95"/>
        <end position="345"/>
    </location>
</feature>
<evidence type="ECO:0000313" key="7">
    <source>
        <dbReference type="Proteomes" id="UP000002698"/>
    </source>
</evidence>
<comment type="caution">
    <text evidence="4">Lacks conserved residue(s) required for the propagation of feature annotation.</text>
</comment>
<dbReference type="GO" id="GO:0005737">
    <property type="term" value="C:cytoplasm"/>
    <property type="evidence" value="ECO:0007669"/>
    <property type="project" value="UniProtKB-SubCell"/>
</dbReference>
<accession>Q3ISW4</accession>
<dbReference type="HAMAP" id="MF_01922">
    <property type="entry name" value="TYW2_archaea"/>
    <property type="match status" value="1"/>
</dbReference>
<dbReference type="InterPro" id="IPR056744">
    <property type="entry name" value="TRM5/TYW2-like_N"/>
</dbReference>
<evidence type="ECO:0000256" key="2">
    <source>
        <dbReference type="ARBA" id="ARBA00022691"/>
    </source>
</evidence>
<evidence type="ECO:0000259" key="5">
    <source>
        <dbReference type="PROSITE" id="PS51684"/>
    </source>
</evidence>
<keyword evidence="2 4" id="KW-0949">S-adenosyl-L-methionine</keyword>
<sequence>MTDGSADADLAAIVEKPQTQTVIEALRNEGRYDPSRRIEAHGDDHVAVPVSAPPTDTAVERVEHVELPPRSRDLADLLAAHGVDAATIEAAPSSWAVIGSIILVDFGDVSAPETLDADERTLVAETLLELHANADTVLARGGVSGRCRDPDVAVVAGIGDTETVHVEHGTKYAIDFESTMFSPGNKAERARMGEVVTPGERVFDMFAGIGYFTLPMARSGATVTAAEIDPDAYRLLVENLQLNGVSDAVRPVLGDCRDVATTADRVVMGYYDAHEYLDAALSALAPDGVVHLHEATPEPAFPARPRDRLTEAAGAAGRTVEILATRTVKSHSAGVVHGVVDARVH</sequence>
<dbReference type="GO" id="GO:0102522">
    <property type="term" value="F:tRNA 4-demethylwyosine alpha-amino-alpha-carboxypropyltransferase activity"/>
    <property type="evidence" value="ECO:0007669"/>
    <property type="project" value="UniProtKB-EC"/>
</dbReference>
<name>Q3ISW4_NATPD</name>
<dbReference type="HOGENOM" id="CLU_022610_0_2_2"/>
<dbReference type="STRING" id="348780.NP_1360A"/>
<dbReference type="Proteomes" id="UP000002698">
    <property type="component" value="Chromosome"/>
</dbReference>
<dbReference type="PROSITE" id="PS51684">
    <property type="entry name" value="SAM_MT_TRM5_TYW2"/>
    <property type="match status" value="1"/>
</dbReference>
<proteinExistence type="inferred from homology"/>
<evidence type="ECO:0000256" key="4">
    <source>
        <dbReference type="HAMAP-Rule" id="MF_01922"/>
    </source>
</evidence>
<dbReference type="InterPro" id="IPR056743">
    <property type="entry name" value="TRM5-TYW2-like_MTfase"/>
</dbReference>
<dbReference type="Pfam" id="PF02475">
    <property type="entry name" value="TRM5-TYW2_MTfase"/>
    <property type="match status" value="1"/>
</dbReference>
<dbReference type="Pfam" id="PF25133">
    <property type="entry name" value="TYW2_N_2"/>
    <property type="match status" value="1"/>
</dbReference>
<dbReference type="InterPro" id="IPR030382">
    <property type="entry name" value="MeTrfase_TRM5/TYW2"/>
</dbReference>
<dbReference type="InterPro" id="IPR029063">
    <property type="entry name" value="SAM-dependent_MTases_sf"/>
</dbReference>
<dbReference type="PANTHER" id="PTHR23245:SF41">
    <property type="entry name" value="TRNA(PHE) (4-DEMETHYLWYOSINE(37)-C(7)) AMINOCARBOXYPROPYLTRANSFERASE"/>
    <property type="match status" value="1"/>
</dbReference>
<dbReference type="InterPro" id="IPR030867">
    <property type="entry name" value="TYW2_archaea"/>
</dbReference>
<dbReference type="EC" id="2.5.1.114" evidence="4"/>
<dbReference type="PANTHER" id="PTHR23245">
    <property type="entry name" value="TRNA METHYLTRANSFERASE"/>
    <property type="match status" value="1"/>
</dbReference>
<comment type="catalytic activity">
    <reaction evidence="4">
        <text>4-demethylwyosine(37) in tRNA(Phe) + S-adenosyl-L-methionine = 4-demethyl-7-[(3S)-3-amino-3-carboxypropyl]wyosine(37) in tRNA(Phe) + S-methyl-5'-thioadenosine + H(+)</text>
        <dbReference type="Rhea" id="RHEA:36355"/>
        <dbReference type="Rhea" id="RHEA-COMP:10164"/>
        <dbReference type="Rhea" id="RHEA-COMP:10378"/>
        <dbReference type="ChEBI" id="CHEBI:15378"/>
        <dbReference type="ChEBI" id="CHEBI:17509"/>
        <dbReference type="ChEBI" id="CHEBI:59789"/>
        <dbReference type="ChEBI" id="CHEBI:64315"/>
        <dbReference type="ChEBI" id="CHEBI:73550"/>
        <dbReference type="EC" id="2.5.1.114"/>
    </reaction>
</comment>
<dbReference type="Gene3D" id="3.30.300.110">
    <property type="entry name" value="Met-10+ protein-like domains"/>
    <property type="match status" value="1"/>
</dbReference>
<dbReference type="AlphaFoldDB" id="Q3ISW4"/>
<evidence type="ECO:0000313" key="6">
    <source>
        <dbReference type="EMBL" id="CAI48771.1"/>
    </source>
</evidence>
<reference evidence="6 7" key="1">
    <citation type="journal article" date="2005" name="Genome Res.">
        <title>Living with two extremes: conclusions from the genome sequence of Natronomonas pharaonis.</title>
        <authorList>
            <person name="Falb M."/>
            <person name="Pfeiffer F."/>
            <person name="Palm P."/>
            <person name="Rodewald K."/>
            <person name="Hickmann V."/>
            <person name="Tittor J."/>
            <person name="Oesterhelt D."/>
        </authorList>
    </citation>
    <scope>NUCLEOTIDE SEQUENCE [LARGE SCALE GENOMIC DNA]</scope>
    <source>
        <strain evidence="7">ATCC 35678 / DSM 2160 / CIP 103997 / JCM 8858 / NBRC 14720 / NCIMB 2260 / Gabara</strain>
    </source>
</reference>
<feature type="binding site" evidence="4">
    <location>
        <position position="227"/>
    </location>
    <ligand>
        <name>S-adenosyl-L-methionine</name>
        <dbReference type="ChEBI" id="CHEBI:59789"/>
    </ligand>
</feature>
<evidence type="ECO:0000256" key="1">
    <source>
        <dbReference type="ARBA" id="ARBA00022679"/>
    </source>
</evidence>
<dbReference type="SUPFAM" id="SSF53335">
    <property type="entry name" value="S-adenosyl-L-methionine-dependent methyltransferases"/>
    <property type="match status" value="1"/>
</dbReference>
<dbReference type="CDD" id="cd02440">
    <property type="entry name" value="AdoMet_MTases"/>
    <property type="match status" value="1"/>
</dbReference>
<comment type="function">
    <text evidence="4">S-adenosyl-L-methionine-dependent transferase that acts as a component of the wyosine derivatives biosynthesis pathway. Catalyzes the transfer of the alpha-amino-alpha-carboxypropyl (acp) group from S-adenosyl-L-methionine to 4-demethylwyosine (imG-14), forming 7-aminocarboxypropyl-demethylwyosine (wybutosine-86) at position 37 of tRNA(Phe).</text>
</comment>
<dbReference type="eggNOG" id="arCOG10124">
    <property type="taxonomic scope" value="Archaea"/>
</dbReference>
<dbReference type="RefSeq" id="WP_011322406.1">
    <property type="nucleotide sequence ID" value="NC_007426.1"/>
</dbReference>
<comment type="similarity">
    <text evidence="4">Belongs to the class I-like SAM-binding methyltransferase superfamily. TRM5/TYW2 family.</text>
</comment>
<dbReference type="OrthoDB" id="8079at2157"/>
<gene>
    <name evidence="4 6" type="primary">taw2</name>
    <name evidence="6" type="ordered locus">NP_1360A</name>
</gene>
<dbReference type="GO" id="GO:0030488">
    <property type="term" value="P:tRNA methylation"/>
    <property type="evidence" value="ECO:0007669"/>
    <property type="project" value="TreeGrafter"/>
</dbReference>